<accession>A0A8B6EH67</accession>
<name>A0A8B6EH67_MYTGA</name>
<evidence type="ECO:0000313" key="3">
    <source>
        <dbReference type="Proteomes" id="UP000596742"/>
    </source>
</evidence>
<organism evidence="2 3">
    <name type="scientific">Mytilus galloprovincialis</name>
    <name type="common">Mediterranean mussel</name>
    <dbReference type="NCBI Taxonomy" id="29158"/>
    <lineage>
        <taxon>Eukaryota</taxon>
        <taxon>Metazoa</taxon>
        <taxon>Spiralia</taxon>
        <taxon>Lophotrochozoa</taxon>
        <taxon>Mollusca</taxon>
        <taxon>Bivalvia</taxon>
        <taxon>Autobranchia</taxon>
        <taxon>Pteriomorphia</taxon>
        <taxon>Mytilida</taxon>
        <taxon>Mytiloidea</taxon>
        <taxon>Mytilidae</taxon>
        <taxon>Mytilinae</taxon>
        <taxon>Mytilus</taxon>
    </lineage>
</organism>
<gene>
    <name evidence="2" type="ORF">MGAL_10B033008</name>
</gene>
<dbReference type="InterPro" id="IPR000210">
    <property type="entry name" value="BTB/POZ_dom"/>
</dbReference>
<comment type="caution">
    <text evidence="2">The sequence shown here is derived from an EMBL/GenBank/DDBJ whole genome shotgun (WGS) entry which is preliminary data.</text>
</comment>
<dbReference type="PROSITE" id="PS50097">
    <property type="entry name" value="BTB"/>
    <property type="match status" value="1"/>
</dbReference>
<dbReference type="OrthoDB" id="6113675at2759"/>
<feature type="domain" description="BTB" evidence="1">
    <location>
        <begin position="40"/>
        <end position="101"/>
    </location>
</feature>
<protein>
    <recommendedName>
        <fullName evidence="1">BTB domain-containing protein</fullName>
    </recommendedName>
</protein>
<dbReference type="EMBL" id="UYJE01005056">
    <property type="protein sequence ID" value="VDI33541.1"/>
    <property type="molecule type" value="Genomic_DNA"/>
</dbReference>
<evidence type="ECO:0000313" key="2">
    <source>
        <dbReference type="EMBL" id="VDI33541.1"/>
    </source>
</evidence>
<dbReference type="AlphaFoldDB" id="A0A8B6EH67"/>
<dbReference type="PANTHER" id="PTHR22744:SF17">
    <property type="entry name" value="BTB DOMAIN-CONTAINING PROTEIN"/>
    <property type="match status" value="1"/>
</dbReference>
<dbReference type="SMART" id="SM00225">
    <property type="entry name" value="BTB"/>
    <property type="match status" value="1"/>
</dbReference>
<dbReference type="PANTHER" id="PTHR22744">
    <property type="entry name" value="HELIX LOOP HELIX PROTEIN 21-RELATED"/>
    <property type="match status" value="1"/>
</dbReference>
<reference evidence="2" key="1">
    <citation type="submission" date="2018-11" db="EMBL/GenBank/DDBJ databases">
        <authorList>
            <person name="Alioto T."/>
            <person name="Alioto T."/>
        </authorList>
    </citation>
    <scope>NUCLEOTIDE SEQUENCE</scope>
</reference>
<dbReference type="Gene3D" id="3.30.710.10">
    <property type="entry name" value="Potassium Channel Kv1.1, Chain A"/>
    <property type="match status" value="1"/>
</dbReference>
<evidence type="ECO:0000259" key="1">
    <source>
        <dbReference type="PROSITE" id="PS50097"/>
    </source>
</evidence>
<keyword evidence="3" id="KW-1185">Reference proteome</keyword>
<proteinExistence type="predicted"/>
<dbReference type="Pfam" id="PF00651">
    <property type="entry name" value="BTB"/>
    <property type="match status" value="1"/>
</dbReference>
<dbReference type="CDD" id="cd18186">
    <property type="entry name" value="BTB_POZ_ZBTB_KLHL-like"/>
    <property type="match status" value="1"/>
</dbReference>
<sequence>MYYCNSVFFSEDTPISMCESVEIDETTSELQIMKSSFAEPDVAFIVEGEKIFTHRAELAKKSPVFNSMFSSNFKERDKFEIELPGKTMRHFLMFLRCTLDGYRDDIKDDNVHFVMALAHEYQVKEIMERADIFLADRFSSKGIKGCNSDTIIQGILEAEKFEITKTLDVLIGLASKKMLKYFSSANGYDEIRKSTLHRIAMKRWEDNINPKDGSSVYVYPIQSQLR</sequence>
<dbReference type="Proteomes" id="UP000596742">
    <property type="component" value="Unassembled WGS sequence"/>
</dbReference>
<dbReference type="SUPFAM" id="SSF54695">
    <property type="entry name" value="POZ domain"/>
    <property type="match status" value="1"/>
</dbReference>
<dbReference type="InterPro" id="IPR011333">
    <property type="entry name" value="SKP1/BTB/POZ_sf"/>
</dbReference>